<dbReference type="GO" id="GO:0000981">
    <property type="term" value="F:DNA-binding transcription factor activity, RNA polymerase II-specific"/>
    <property type="evidence" value="ECO:0007669"/>
    <property type="project" value="InterPro"/>
</dbReference>
<dbReference type="Gene3D" id="4.10.240.10">
    <property type="entry name" value="Zn(2)-C6 fungal-type DNA-binding domain"/>
    <property type="match status" value="1"/>
</dbReference>
<dbReference type="CDD" id="cd12148">
    <property type="entry name" value="fungal_TF_MHR"/>
    <property type="match status" value="1"/>
</dbReference>
<dbReference type="GO" id="GO:0008270">
    <property type="term" value="F:zinc ion binding"/>
    <property type="evidence" value="ECO:0007669"/>
    <property type="project" value="InterPro"/>
</dbReference>
<dbReference type="Proteomes" id="UP000700596">
    <property type="component" value="Unassembled WGS sequence"/>
</dbReference>
<accession>A0A9P9CYC5</accession>
<dbReference type="PANTHER" id="PTHR31313">
    <property type="entry name" value="TY1 ENHANCER ACTIVATOR"/>
    <property type="match status" value="1"/>
</dbReference>
<dbReference type="PANTHER" id="PTHR31313:SF81">
    <property type="entry name" value="TY1 ENHANCER ACTIVATOR"/>
    <property type="match status" value="1"/>
</dbReference>
<evidence type="ECO:0000313" key="10">
    <source>
        <dbReference type="EMBL" id="KAH7109091.1"/>
    </source>
</evidence>
<evidence type="ECO:0000256" key="1">
    <source>
        <dbReference type="ARBA" id="ARBA00004123"/>
    </source>
</evidence>
<dbReference type="CDD" id="cd00067">
    <property type="entry name" value="GAL4"/>
    <property type="match status" value="1"/>
</dbReference>
<dbReference type="Pfam" id="PF04082">
    <property type="entry name" value="Fungal_trans"/>
    <property type="match status" value="1"/>
</dbReference>
<dbReference type="PROSITE" id="PS50048">
    <property type="entry name" value="ZN2_CY6_FUNGAL_2"/>
    <property type="match status" value="1"/>
</dbReference>
<keyword evidence="6" id="KW-0804">Transcription</keyword>
<feature type="region of interest" description="Disordered" evidence="8">
    <location>
        <begin position="86"/>
        <end position="125"/>
    </location>
</feature>
<dbReference type="GO" id="GO:0006351">
    <property type="term" value="P:DNA-templated transcription"/>
    <property type="evidence" value="ECO:0007669"/>
    <property type="project" value="InterPro"/>
</dbReference>
<dbReference type="Pfam" id="PF00172">
    <property type="entry name" value="Zn_clus"/>
    <property type="match status" value="1"/>
</dbReference>
<comment type="caution">
    <text evidence="10">The sequence shown here is derived from an EMBL/GenBank/DDBJ whole genome shotgun (WGS) entry which is preliminary data.</text>
</comment>
<keyword evidence="11" id="KW-1185">Reference proteome</keyword>
<reference evidence="10" key="1">
    <citation type="journal article" date="2021" name="Nat. Commun.">
        <title>Genetic determinants of endophytism in the Arabidopsis root mycobiome.</title>
        <authorList>
            <person name="Mesny F."/>
            <person name="Miyauchi S."/>
            <person name="Thiergart T."/>
            <person name="Pickel B."/>
            <person name="Atanasova L."/>
            <person name="Karlsson M."/>
            <person name="Huettel B."/>
            <person name="Barry K.W."/>
            <person name="Haridas S."/>
            <person name="Chen C."/>
            <person name="Bauer D."/>
            <person name="Andreopoulos W."/>
            <person name="Pangilinan J."/>
            <person name="LaButti K."/>
            <person name="Riley R."/>
            <person name="Lipzen A."/>
            <person name="Clum A."/>
            <person name="Drula E."/>
            <person name="Henrissat B."/>
            <person name="Kohler A."/>
            <person name="Grigoriev I.V."/>
            <person name="Martin F.M."/>
            <person name="Hacquard S."/>
        </authorList>
    </citation>
    <scope>NUCLEOTIDE SEQUENCE</scope>
    <source>
        <strain evidence="10">MPI-CAGE-CH-0243</strain>
    </source>
</reference>
<dbReference type="InterPro" id="IPR007219">
    <property type="entry name" value="XnlR_reg_dom"/>
</dbReference>
<dbReference type="OrthoDB" id="4161332at2759"/>
<evidence type="ECO:0000313" key="11">
    <source>
        <dbReference type="Proteomes" id="UP000700596"/>
    </source>
</evidence>
<evidence type="ECO:0000256" key="3">
    <source>
        <dbReference type="ARBA" id="ARBA00022833"/>
    </source>
</evidence>
<feature type="compositionally biased region" description="Polar residues" evidence="8">
    <location>
        <begin position="102"/>
        <end position="122"/>
    </location>
</feature>
<gene>
    <name evidence="10" type="ORF">B0J11DRAFT_545394</name>
</gene>
<keyword evidence="5" id="KW-0238">DNA-binding</keyword>
<dbReference type="SMART" id="SM00906">
    <property type="entry name" value="Fungal_trans"/>
    <property type="match status" value="1"/>
</dbReference>
<dbReference type="GO" id="GO:0005634">
    <property type="term" value="C:nucleus"/>
    <property type="evidence" value="ECO:0007669"/>
    <property type="project" value="UniProtKB-SubCell"/>
</dbReference>
<evidence type="ECO:0000259" key="9">
    <source>
        <dbReference type="PROSITE" id="PS50048"/>
    </source>
</evidence>
<dbReference type="SMART" id="SM00066">
    <property type="entry name" value="GAL4"/>
    <property type="match status" value="1"/>
</dbReference>
<protein>
    <submittedName>
        <fullName evidence="10">Fungal-specific transcription factor domain-containing protein</fullName>
    </submittedName>
</protein>
<sequence>MESTRRLACKRCQTRKIKCNRVQPCAHCVQANHVCEFRTNDGRRRPVSHKYLSALETRLAWFESLTQELKKASNDERDELLAGVSLDDHLESRGETEDALIDNNSPAASETSINSHTVSLRSGPQGALQFHGPTSIYLDAGSTDPMIDERGPTAIPRGGNASTPFAPDAFSILRLASALGVDDVLIRETLALFFLHQYPLCMFIYREAFLSDYYDNTYGGRYWSYPLLYSMCALGAPHSHSAKIQAKNHVLARSAQEMIISHCLTNPSPTTIQALLCLAFHEVGQGNASQGWLFSGMAFRMGQDIGFHQDPTRWVLQDRSIVTPEDIEIRRRIYWGSYAADKFISLYLGRPVYLREDDAAVHPSARLPDFPSNHAWFGLSEIASQNAGPDLQKPQFTSALKHIVLLGKIFQDMMADIFSSARNTQRNENHRLNRLGDLNVRLNKWQTSLPDSLQWSQWSVNKNAHANVLVLHMFYHSLLLSLNRHFVKPSSGFPQSTSSSEICASSSSIITSLIRQFRIQHGLNSAPLMLVYALVMAIITQKQTLDQGREGVSFLFRALEECSQYYKLAAEARSRFNSPLASSTASFTTTANTFGTANTPTIPLASGDEQNPEQAGVSTDPTFDPLILDSNAQSGIFNDGFTTDDLISMNSFDVSGFGDVNGDFHSWFSIGHMG</sequence>
<dbReference type="EMBL" id="JAGMWT010000034">
    <property type="protein sequence ID" value="KAH7109091.1"/>
    <property type="molecule type" value="Genomic_DNA"/>
</dbReference>
<evidence type="ECO:0000256" key="2">
    <source>
        <dbReference type="ARBA" id="ARBA00022723"/>
    </source>
</evidence>
<evidence type="ECO:0000256" key="4">
    <source>
        <dbReference type="ARBA" id="ARBA00023015"/>
    </source>
</evidence>
<comment type="subcellular location">
    <subcellularLocation>
        <location evidence="1">Nucleus</location>
    </subcellularLocation>
</comment>
<keyword evidence="3" id="KW-0862">Zinc</keyword>
<evidence type="ECO:0000256" key="7">
    <source>
        <dbReference type="ARBA" id="ARBA00023242"/>
    </source>
</evidence>
<feature type="region of interest" description="Disordered" evidence="8">
    <location>
        <begin position="141"/>
        <end position="160"/>
    </location>
</feature>
<dbReference type="InterPro" id="IPR036864">
    <property type="entry name" value="Zn2-C6_fun-type_DNA-bd_sf"/>
</dbReference>
<dbReference type="SUPFAM" id="SSF57701">
    <property type="entry name" value="Zn2/Cys6 DNA-binding domain"/>
    <property type="match status" value="1"/>
</dbReference>
<feature type="region of interest" description="Disordered" evidence="8">
    <location>
        <begin position="598"/>
        <end position="619"/>
    </location>
</feature>
<feature type="compositionally biased region" description="Polar residues" evidence="8">
    <location>
        <begin position="608"/>
        <end position="619"/>
    </location>
</feature>
<keyword evidence="4" id="KW-0805">Transcription regulation</keyword>
<dbReference type="InterPro" id="IPR001138">
    <property type="entry name" value="Zn2Cys6_DnaBD"/>
</dbReference>
<evidence type="ECO:0000256" key="5">
    <source>
        <dbReference type="ARBA" id="ARBA00023125"/>
    </source>
</evidence>
<evidence type="ECO:0000256" key="8">
    <source>
        <dbReference type="SAM" id="MobiDB-lite"/>
    </source>
</evidence>
<feature type="domain" description="Zn(2)-C6 fungal-type" evidence="9">
    <location>
        <begin position="8"/>
        <end position="37"/>
    </location>
</feature>
<keyword evidence="2" id="KW-0479">Metal-binding</keyword>
<feature type="compositionally biased region" description="Basic and acidic residues" evidence="8">
    <location>
        <begin position="86"/>
        <end position="96"/>
    </location>
</feature>
<dbReference type="InterPro" id="IPR051615">
    <property type="entry name" value="Transcr_Regulatory_Elem"/>
</dbReference>
<evidence type="ECO:0000256" key="6">
    <source>
        <dbReference type="ARBA" id="ARBA00023163"/>
    </source>
</evidence>
<dbReference type="GO" id="GO:0003677">
    <property type="term" value="F:DNA binding"/>
    <property type="evidence" value="ECO:0007669"/>
    <property type="project" value="UniProtKB-KW"/>
</dbReference>
<name>A0A9P9CYC5_9PLEO</name>
<organism evidence="10 11">
    <name type="scientific">Dendryphion nanum</name>
    <dbReference type="NCBI Taxonomy" id="256645"/>
    <lineage>
        <taxon>Eukaryota</taxon>
        <taxon>Fungi</taxon>
        <taxon>Dikarya</taxon>
        <taxon>Ascomycota</taxon>
        <taxon>Pezizomycotina</taxon>
        <taxon>Dothideomycetes</taxon>
        <taxon>Pleosporomycetidae</taxon>
        <taxon>Pleosporales</taxon>
        <taxon>Torulaceae</taxon>
        <taxon>Dendryphion</taxon>
    </lineage>
</organism>
<keyword evidence="7" id="KW-0539">Nucleus</keyword>
<proteinExistence type="predicted"/>
<dbReference type="AlphaFoldDB" id="A0A9P9CYC5"/>